<sequence>YGPYLIPEQNATPWVNAIEELYLDKNTYESHRQEGLVASRQFIHTVDTTCYERWLLQMCDKTVPAPPLASSSKMTTANVSSCIIPSGDASSAGKRKVITKSIKV</sequence>
<protein>
    <submittedName>
        <fullName evidence="1">Uncharacterized protein</fullName>
    </submittedName>
</protein>
<organism evidence="1 2">
    <name type="scientific">Basidiobolus ranarum</name>
    <dbReference type="NCBI Taxonomy" id="34480"/>
    <lineage>
        <taxon>Eukaryota</taxon>
        <taxon>Fungi</taxon>
        <taxon>Fungi incertae sedis</taxon>
        <taxon>Zoopagomycota</taxon>
        <taxon>Entomophthoromycotina</taxon>
        <taxon>Basidiobolomycetes</taxon>
        <taxon>Basidiobolales</taxon>
        <taxon>Basidiobolaceae</taxon>
        <taxon>Basidiobolus</taxon>
    </lineage>
</organism>
<dbReference type="Proteomes" id="UP001479436">
    <property type="component" value="Unassembled WGS sequence"/>
</dbReference>
<keyword evidence="2" id="KW-1185">Reference proteome</keyword>
<gene>
    <name evidence="1" type="ORF">K7432_006498</name>
</gene>
<evidence type="ECO:0000313" key="1">
    <source>
        <dbReference type="EMBL" id="KAK9765288.1"/>
    </source>
</evidence>
<name>A0ABR2WUY6_9FUNG</name>
<evidence type="ECO:0000313" key="2">
    <source>
        <dbReference type="Proteomes" id="UP001479436"/>
    </source>
</evidence>
<proteinExistence type="predicted"/>
<comment type="caution">
    <text evidence="1">The sequence shown here is derived from an EMBL/GenBank/DDBJ whole genome shotgun (WGS) entry which is preliminary data.</text>
</comment>
<reference evidence="1 2" key="1">
    <citation type="submission" date="2023-04" db="EMBL/GenBank/DDBJ databases">
        <title>Genome of Basidiobolus ranarum AG-B5.</title>
        <authorList>
            <person name="Stajich J.E."/>
            <person name="Carter-House D."/>
            <person name="Gryganskyi A."/>
        </authorList>
    </citation>
    <scope>NUCLEOTIDE SEQUENCE [LARGE SCALE GENOMIC DNA]</scope>
    <source>
        <strain evidence="1 2">AG-B5</strain>
    </source>
</reference>
<accession>A0ABR2WUY6</accession>
<dbReference type="EMBL" id="JASJQH010000289">
    <property type="protein sequence ID" value="KAK9765288.1"/>
    <property type="molecule type" value="Genomic_DNA"/>
</dbReference>
<feature type="non-terminal residue" evidence="1">
    <location>
        <position position="1"/>
    </location>
</feature>